<evidence type="ECO:0000259" key="10">
    <source>
        <dbReference type="Pfam" id="PF02602"/>
    </source>
</evidence>
<dbReference type="SUPFAM" id="SSF69618">
    <property type="entry name" value="HemD-like"/>
    <property type="match status" value="1"/>
</dbReference>
<dbReference type="Proteomes" id="UP000295414">
    <property type="component" value="Unassembled WGS sequence"/>
</dbReference>
<evidence type="ECO:0000256" key="5">
    <source>
        <dbReference type="ARBA" id="ARBA00023244"/>
    </source>
</evidence>
<dbReference type="GO" id="GO:0006782">
    <property type="term" value="P:protoporphyrinogen IX biosynthetic process"/>
    <property type="evidence" value="ECO:0007669"/>
    <property type="project" value="UniProtKB-UniRule"/>
</dbReference>
<protein>
    <recommendedName>
        <fullName evidence="7 9">Uroporphyrinogen-III synthase</fullName>
        <ecNumber evidence="3 9">4.2.1.75</ecNumber>
    </recommendedName>
</protein>
<dbReference type="AlphaFoldDB" id="A0A4V2V2H2"/>
<dbReference type="Pfam" id="PF02602">
    <property type="entry name" value="HEM4"/>
    <property type="match status" value="1"/>
</dbReference>
<dbReference type="Gene3D" id="3.40.50.10090">
    <property type="match status" value="2"/>
</dbReference>
<keyword evidence="12" id="KW-1185">Reference proteome</keyword>
<dbReference type="CDD" id="cd06578">
    <property type="entry name" value="HemD"/>
    <property type="match status" value="1"/>
</dbReference>
<evidence type="ECO:0000313" key="12">
    <source>
        <dbReference type="Proteomes" id="UP000295414"/>
    </source>
</evidence>
<dbReference type="UniPathway" id="UPA00251">
    <property type="reaction ID" value="UER00320"/>
</dbReference>
<dbReference type="InterPro" id="IPR003754">
    <property type="entry name" value="4pyrrol_synth_uPrphyn_synth"/>
</dbReference>
<evidence type="ECO:0000313" key="11">
    <source>
        <dbReference type="EMBL" id="TCT25143.1"/>
    </source>
</evidence>
<gene>
    <name evidence="11" type="ORF">EDC34_10230</name>
</gene>
<dbReference type="EC" id="4.2.1.75" evidence="3 9"/>
<evidence type="ECO:0000256" key="4">
    <source>
        <dbReference type="ARBA" id="ARBA00023239"/>
    </source>
</evidence>
<evidence type="ECO:0000256" key="6">
    <source>
        <dbReference type="ARBA" id="ARBA00037589"/>
    </source>
</evidence>
<dbReference type="RefSeq" id="WP_114959554.1">
    <property type="nucleotide sequence ID" value="NZ_MSZW01000002.1"/>
</dbReference>
<evidence type="ECO:0000256" key="8">
    <source>
        <dbReference type="ARBA" id="ARBA00048617"/>
    </source>
</evidence>
<dbReference type="EMBL" id="SMAP01000002">
    <property type="protein sequence ID" value="TCT25143.1"/>
    <property type="molecule type" value="Genomic_DNA"/>
</dbReference>
<comment type="pathway">
    <text evidence="1 9">Porphyrin-containing compound metabolism; protoporphyrin-IX biosynthesis; coproporphyrinogen-III from 5-aminolevulinate: step 3/4.</text>
</comment>
<accession>A0A4V2V2H2</accession>
<dbReference type="PANTHER" id="PTHR38042">
    <property type="entry name" value="UROPORPHYRINOGEN-III SYNTHASE, CHLOROPLASTIC"/>
    <property type="match status" value="1"/>
</dbReference>
<dbReference type="GO" id="GO:0006780">
    <property type="term" value="P:uroporphyrinogen III biosynthetic process"/>
    <property type="evidence" value="ECO:0007669"/>
    <property type="project" value="UniProtKB-UniRule"/>
</dbReference>
<dbReference type="InterPro" id="IPR036108">
    <property type="entry name" value="4pyrrol_syn_uPrphyn_synt_sf"/>
</dbReference>
<comment type="catalytic activity">
    <reaction evidence="8 9">
        <text>hydroxymethylbilane = uroporphyrinogen III + H2O</text>
        <dbReference type="Rhea" id="RHEA:18965"/>
        <dbReference type="ChEBI" id="CHEBI:15377"/>
        <dbReference type="ChEBI" id="CHEBI:57308"/>
        <dbReference type="ChEBI" id="CHEBI:57845"/>
        <dbReference type="EC" id="4.2.1.75"/>
    </reaction>
</comment>
<keyword evidence="4 9" id="KW-0456">Lyase</keyword>
<dbReference type="GO" id="GO:0004852">
    <property type="term" value="F:uroporphyrinogen-III synthase activity"/>
    <property type="evidence" value="ECO:0007669"/>
    <property type="project" value="UniProtKB-UniRule"/>
</dbReference>
<dbReference type="InterPro" id="IPR039793">
    <property type="entry name" value="UROS/Hem4"/>
</dbReference>
<comment type="caution">
    <text evidence="11">The sequence shown here is derived from an EMBL/GenBank/DDBJ whole genome shotgun (WGS) entry which is preliminary data.</text>
</comment>
<comment type="function">
    <text evidence="6 9">Catalyzes cyclization of the linear tetrapyrrole, hydroxymethylbilane, to the macrocyclic uroporphyrinogen III.</text>
</comment>
<name>A0A4V2V2H2_9GAMM</name>
<evidence type="ECO:0000256" key="9">
    <source>
        <dbReference type="RuleBase" id="RU366031"/>
    </source>
</evidence>
<keyword evidence="5 9" id="KW-0627">Porphyrin biosynthesis</keyword>
<evidence type="ECO:0000256" key="7">
    <source>
        <dbReference type="ARBA" id="ARBA00040167"/>
    </source>
</evidence>
<dbReference type="PANTHER" id="PTHR38042:SF1">
    <property type="entry name" value="UROPORPHYRINOGEN-III SYNTHASE, CHLOROPLASTIC"/>
    <property type="match status" value="1"/>
</dbReference>
<organism evidence="11 12">
    <name type="scientific">Thermomonas haemolytica</name>
    <dbReference type="NCBI Taxonomy" id="141949"/>
    <lineage>
        <taxon>Bacteria</taxon>
        <taxon>Pseudomonadati</taxon>
        <taxon>Pseudomonadota</taxon>
        <taxon>Gammaproteobacteria</taxon>
        <taxon>Lysobacterales</taxon>
        <taxon>Lysobacteraceae</taxon>
        <taxon>Thermomonas</taxon>
    </lineage>
</organism>
<comment type="similarity">
    <text evidence="2 9">Belongs to the uroporphyrinogen-III synthase family.</text>
</comment>
<sequence>MPTASAPLPLHGWTVLSLRPRGQHGGLRAAAARAGARVLALSVQAIVARDDDATRQALAAALAADVVVFTSPNAVRAAAALMRLHPRRGQPWLAVGSGTRRALQRRGINAQAPARMDSEGLLALPALADVDGRTLGLVTAPGGRDRLAPVLRARGAQVRRADVYARVPVALGARPLAALAAALDRPQQVLLALSSGEALAALLAQVDDPRLRTVAVAAASPRLADAAHAAGFTRVALASSARPAALLRAWRPMPAERPAPGA</sequence>
<evidence type="ECO:0000256" key="2">
    <source>
        <dbReference type="ARBA" id="ARBA00008133"/>
    </source>
</evidence>
<evidence type="ECO:0000256" key="1">
    <source>
        <dbReference type="ARBA" id="ARBA00004772"/>
    </source>
</evidence>
<proteinExistence type="inferred from homology"/>
<dbReference type="OrthoDB" id="9787650at2"/>
<feature type="domain" description="Tetrapyrrole biosynthesis uroporphyrinogen III synthase" evidence="10">
    <location>
        <begin position="28"/>
        <end position="247"/>
    </location>
</feature>
<evidence type="ECO:0000256" key="3">
    <source>
        <dbReference type="ARBA" id="ARBA00013109"/>
    </source>
</evidence>
<reference evidence="11 12" key="1">
    <citation type="submission" date="2019-03" db="EMBL/GenBank/DDBJ databases">
        <title>Genomic Encyclopedia of Type Strains, Phase IV (KMG-IV): sequencing the most valuable type-strain genomes for metagenomic binning, comparative biology and taxonomic classification.</title>
        <authorList>
            <person name="Goeker M."/>
        </authorList>
    </citation>
    <scope>NUCLEOTIDE SEQUENCE [LARGE SCALE GENOMIC DNA]</scope>
    <source>
        <strain evidence="11 12">DSM 13605</strain>
    </source>
</reference>